<dbReference type="InterPro" id="IPR050313">
    <property type="entry name" value="Carb_Metab_HTH_regulators"/>
</dbReference>
<dbReference type="InterPro" id="IPR001034">
    <property type="entry name" value="DeoR_HTH"/>
</dbReference>
<dbReference type="Gene3D" id="3.40.50.1360">
    <property type="match status" value="1"/>
</dbReference>
<dbReference type="SMART" id="SM00420">
    <property type="entry name" value="HTH_DEOR"/>
    <property type="match status" value="1"/>
</dbReference>
<evidence type="ECO:0000256" key="3">
    <source>
        <dbReference type="ARBA" id="ARBA00023163"/>
    </source>
</evidence>
<dbReference type="SUPFAM" id="SSF100950">
    <property type="entry name" value="NagB/RpiA/CoA transferase-like"/>
    <property type="match status" value="1"/>
</dbReference>
<reference evidence="5 6" key="1">
    <citation type="submission" date="2019-07" db="EMBL/GenBank/DDBJ databases">
        <title>Whole genome shotgun sequence of Enterococcus mundtii NBRC 100490.</title>
        <authorList>
            <person name="Hosoyama A."/>
            <person name="Uohara A."/>
            <person name="Ohji S."/>
            <person name="Ichikawa N."/>
        </authorList>
    </citation>
    <scope>NUCLEOTIDE SEQUENCE [LARGE SCALE GENOMIC DNA]</scope>
    <source>
        <strain evidence="5 6">NBRC 100490</strain>
    </source>
</reference>
<dbReference type="PANTHER" id="PTHR30363:SF56">
    <property type="entry name" value="TRANSCRIPTIONAL REGULATOR, DEOR FAMILY"/>
    <property type="match status" value="1"/>
</dbReference>
<sequence>MNVKSKYARIYREVIVEMLTEERKQKILQLLEQHKIVKSQELVVLLDASESTIRRDLQELEDEGLLQRIHGGAKKEDLLGFEQNMSEKTLKNVHEKQMIARLAAELVNDEEVIYLDAGSTTLEMIPFLKDKQITVVTNSVKHAAALVDLQISTIVLGGQVKLSTNAVLGANTLSQLQAYHFNKAFMGMNGVHLERGFTTPDPEEAAVKRLAITNAQDSYVLLDHTKFNKQTFVSVAPLQDATIITERCPLEFLDDYSERTTIKEANQ</sequence>
<keyword evidence="3" id="KW-0804">Transcription</keyword>
<keyword evidence="2" id="KW-0238">DNA-binding</keyword>
<dbReference type="Proteomes" id="UP000321175">
    <property type="component" value="Unassembled WGS sequence"/>
</dbReference>
<keyword evidence="1" id="KW-0805">Transcription regulation</keyword>
<comment type="caution">
    <text evidence="5">The sequence shown here is derived from an EMBL/GenBank/DDBJ whole genome shotgun (WGS) entry which is preliminary data.</text>
</comment>
<organism evidence="5 6">
    <name type="scientific">Enterococcus mundtii</name>
    <dbReference type="NCBI Taxonomy" id="53346"/>
    <lineage>
        <taxon>Bacteria</taxon>
        <taxon>Bacillati</taxon>
        <taxon>Bacillota</taxon>
        <taxon>Bacilli</taxon>
        <taxon>Lactobacillales</taxon>
        <taxon>Enterococcaceae</taxon>
        <taxon>Enterococcus</taxon>
    </lineage>
</organism>
<gene>
    <name evidence="5" type="primary">fruR</name>
    <name evidence="5" type="ORF">EMU01_10090</name>
</gene>
<dbReference type="InterPro" id="IPR018356">
    <property type="entry name" value="Tscrpt_reg_HTH_DeoR_CS"/>
</dbReference>
<dbReference type="Gene3D" id="1.10.10.10">
    <property type="entry name" value="Winged helix-like DNA-binding domain superfamily/Winged helix DNA-binding domain"/>
    <property type="match status" value="1"/>
</dbReference>
<dbReference type="Pfam" id="PF00455">
    <property type="entry name" value="DeoRC"/>
    <property type="match status" value="1"/>
</dbReference>
<dbReference type="InterPro" id="IPR037171">
    <property type="entry name" value="NagB/RpiA_transferase-like"/>
</dbReference>
<proteinExistence type="predicted"/>
<dbReference type="PROSITE" id="PS00894">
    <property type="entry name" value="HTH_DEOR_1"/>
    <property type="match status" value="1"/>
</dbReference>
<protein>
    <submittedName>
        <fullName evidence="5">DeoR family transcriptional regulator</fullName>
    </submittedName>
</protein>
<dbReference type="PANTHER" id="PTHR30363">
    <property type="entry name" value="HTH-TYPE TRANSCRIPTIONAL REGULATOR SRLR-RELATED"/>
    <property type="match status" value="1"/>
</dbReference>
<dbReference type="Pfam" id="PF08220">
    <property type="entry name" value="HTH_DeoR"/>
    <property type="match status" value="1"/>
</dbReference>
<dbReference type="SMART" id="SM01134">
    <property type="entry name" value="DeoRC"/>
    <property type="match status" value="1"/>
</dbReference>
<evidence type="ECO:0000313" key="5">
    <source>
        <dbReference type="EMBL" id="GEL79865.1"/>
    </source>
</evidence>
<evidence type="ECO:0000256" key="1">
    <source>
        <dbReference type="ARBA" id="ARBA00023015"/>
    </source>
</evidence>
<dbReference type="SUPFAM" id="SSF46785">
    <property type="entry name" value="Winged helix' DNA-binding domain"/>
    <property type="match status" value="1"/>
</dbReference>
<dbReference type="PRINTS" id="PR00037">
    <property type="entry name" value="HTHLACR"/>
</dbReference>
<keyword evidence="6" id="KW-1185">Reference proteome</keyword>
<evidence type="ECO:0000313" key="6">
    <source>
        <dbReference type="Proteomes" id="UP000321175"/>
    </source>
</evidence>
<dbReference type="InterPro" id="IPR014036">
    <property type="entry name" value="DeoR-like_C"/>
</dbReference>
<feature type="domain" description="HTH deoR-type" evidence="4">
    <location>
        <begin position="20"/>
        <end position="75"/>
    </location>
</feature>
<name>A0ABQ0VBU8_ENTMU</name>
<dbReference type="InterPro" id="IPR036388">
    <property type="entry name" value="WH-like_DNA-bd_sf"/>
</dbReference>
<evidence type="ECO:0000259" key="4">
    <source>
        <dbReference type="PROSITE" id="PS51000"/>
    </source>
</evidence>
<dbReference type="InterPro" id="IPR036390">
    <property type="entry name" value="WH_DNA-bd_sf"/>
</dbReference>
<dbReference type="PROSITE" id="PS51000">
    <property type="entry name" value="HTH_DEOR_2"/>
    <property type="match status" value="1"/>
</dbReference>
<accession>A0ABQ0VBU8</accession>
<evidence type="ECO:0000256" key="2">
    <source>
        <dbReference type="ARBA" id="ARBA00023125"/>
    </source>
</evidence>
<dbReference type="EMBL" id="BJWA01000005">
    <property type="protein sequence ID" value="GEL79865.1"/>
    <property type="molecule type" value="Genomic_DNA"/>
</dbReference>